<name>A0A0D3AQS9_BRAOL</name>
<proteinExistence type="predicted"/>
<dbReference type="EnsemblPlants" id="Bo2g085120.1">
    <property type="protein sequence ID" value="Bo2g085120.1"/>
    <property type="gene ID" value="Bo2g085120"/>
</dbReference>
<dbReference type="Proteomes" id="UP000032141">
    <property type="component" value="Chromosome C2"/>
</dbReference>
<sequence>MEDQSHASRKEKLRFNDHKKNQVFFNKGQVSERDMTRHGARVEENDSQLEIIQSKVVVRTVCLLRVKFVVELIVIMNVAYS</sequence>
<dbReference type="HOGENOM" id="CLU_2577156_0_0_1"/>
<keyword evidence="2" id="KW-1185">Reference proteome</keyword>
<reference evidence="1 2" key="1">
    <citation type="journal article" date="2014" name="Genome Biol.">
        <title>Transcriptome and methylome profiling reveals relics of genome dominance in the mesopolyploid Brassica oleracea.</title>
        <authorList>
            <person name="Parkin I.A."/>
            <person name="Koh C."/>
            <person name="Tang H."/>
            <person name="Robinson S.J."/>
            <person name="Kagale S."/>
            <person name="Clarke W.E."/>
            <person name="Town C.D."/>
            <person name="Nixon J."/>
            <person name="Krishnakumar V."/>
            <person name="Bidwell S.L."/>
            <person name="Denoeud F."/>
            <person name="Belcram H."/>
            <person name="Links M.G."/>
            <person name="Just J."/>
            <person name="Clarke C."/>
            <person name="Bender T."/>
            <person name="Huebert T."/>
            <person name="Mason A.S."/>
            <person name="Pires J.C."/>
            <person name="Barker G."/>
            <person name="Moore J."/>
            <person name="Walley P.G."/>
            <person name="Manoli S."/>
            <person name="Batley J."/>
            <person name="Edwards D."/>
            <person name="Nelson M.N."/>
            <person name="Wang X."/>
            <person name="Paterson A.H."/>
            <person name="King G."/>
            <person name="Bancroft I."/>
            <person name="Chalhoub B."/>
            <person name="Sharpe A.G."/>
        </authorList>
    </citation>
    <scope>NUCLEOTIDE SEQUENCE</scope>
    <source>
        <strain evidence="1 2">cv. TO1000</strain>
    </source>
</reference>
<reference evidence="1" key="2">
    <citation type="submission" date="2015-03" db="UniProtKB">
        <authorList>
            <consortium name="EnsemblPlants"/>
        </authorList>
    </citation>
    <scope>IDENTIFICATION</scope>
</reference>
<organism evidence="1 2">
    <name type="scientific">Brassica oleracea var. oleracea</name>
    <dbReference type="NCBI Taxonomy" id="109376"/>
    <lineage>
        <taxon>Eukaryota</taxon>
        <taxon>Viridiplantae</taxon>
        <taxon>Streptophyta</taxon>
        <taxon>Embryophyta</taxon>
        <taxon>Tracheophyta</taxon>
        <taxon>Spermatophyta</taxon>
        <taxon>Magnoliopsida</taxon>
        <taxon>eudicotyledons</taxon>
        <taxon>Gunneridae</taxon>
        <taxon>Pentapetalae</taxon>
        <taxon>rosids</taxon>
        <taxon>malvids</taxon>
        <taxon>Brassicales</taxon>
        <taxon>Brassicaceae</taxon>
        <taxon>Brassiceae</taxon>
        <taxon>Brassica</taxon>
    </lineage>
</organism>
<protein>
    <submittedName>
        <fullName evidence="1">Uncharacterized protein</fullName>
    </submittedName>
</protein>
<evidence type="ECO:0000313" key="1">
    <source>
        <dbReference type="EnsemblPlants" id="Bo2g085120.1"/>
    </source>
</evidence>
<accession>A0A0D3AQS9</accession>
<evidence type="ECO:0000313" key="2">
    <source>
        <dbReference type="Proteomes" id="UP000032141"/>
    </source>
</evidence>
<dbReference type="AlphaFoldDB" id="A0A0D3AQS9"/>
<dbReference type="Gramene" id="Bo2g085120.1">
    <property type="protein sequence ID" value="Bo2g085120.1"/>
    <property type="gene ID" value="Bo2g085120"/>
</dbReference>